<name>A0A4V3S7J3_9HYME</name>
<feature type="compositionally biased region" description="Low complexity" evidence="1">
    <location>
        <begin position="53"/>
        <end position="68"/>
    </location>
</feature>
<dbReference type="AlphaFoldDB" id="A0A4V3S7J3"/>
<protein>
    <submittedName>
        <fullName evidence="2">Uncharacterized protein</fullName>
    </submittedName>
</protein>
<gene>
    <name evidence="2" type="ORF">DBV15_08704</name>
</gene>
<comment type="caution">
    <text evidence="2">The sequence shown here is derived from an EMBL/GenBank/DDBJ whole genome shotgun (WGS) entry which is preliminary data.</text>
</comment>
<dbReference type="EMBL" id="QBLH01003525">
    <property type="protein sequence ID" value="TGZ37614.1"/>
    <property type="molecule type" value="Genomic_DNA"/>
</dbReference>
<keyword evidence="3" id="KW-1185">Reference proteome</keyword>
<feature type="region of interest" description="Disordered" evidence="1">
    <location>
        <begin position="35"/>
        <end position="80"/>
    </location>
</feature>
<reference evidence="2 3" key="1">
    <citation type="journal article" date="2019" name="Philos. Trans. R. Soc. Lond., B, Biol. Sci.">
        <title>Ant behaviour and brain gene expression of defending hosts depend on the ecological success of the intruding social parasite.</title>
        <authorList>
            <person name="Kaur R."/>
            <person name="Stoldt M."/>
            <person name="Jongepier E."/>
            <person name="Feldmeyer B."/>
            <person name="Menzel F."/>
            <person name="Bornberg-Bauer E."/>
            <person name="Foitzik S."/>
        </authorList>
    </citation>
    <scope>NUCLEOTIDE SEQUENCE [LARGE SCALE GENOMIC DNA]</scope>
    <source>
        <tissue evidence="2">Whole body</tissue>
    </source>
</reference>
<accession>A0A4V3S7J3</accession>
<evidence type="ECO:0000313" key="2">
    <source>
        <dbReference type="EMBL" id="TGZ37614.1"/>
    </source>
</evidence>
<evidence type="ECO:0000313" key="3">
    <source>
        <dbReference type="Proteomes" id="UP000310200"/>
    </source>
</evidence>
<feature type="compositionally biased region" description="Basic and acidic residues" evidence="1">
    <location>
        <begin position="69"/>
        <end position="80"/>
    </location>
</feature>
<dbReference type="Proteomes" id="UP000310200">
    <property type="component" value="Unassembled WGS sequence"/>
</dbReference>
<evidence type="ECO:0000256" key="1">
    <source>
        <dbReference type="SAM" id="MobiDB-lite"/>
    </source>
</evidence>
<sequence length="80" mass="8814">MERIRRLVPLSLLHRLLDHPPGGRSALVLHRPSAYKSASDLPPNRQFRGSRDSQCAASSSSSLCPLSQHAKDARIDGDKK</sequence>
<organism evidence="2 3">
    <name type="scientific">Temnothorax longispinosus</name>
    <dbReference type="NCBI Taxonomy" id="300112"/>
    <lineage>
        <taxon>Eukaryota</taxon>
        <taxon>Metazoa</taxon>
        <taxon>Ecdysozoa</taxon>
        <taxon>Arthropoda</taxon>
        <taxon>Hexapoda</taxon>
        <taxon>Insecta</taxon>
        <taxon>Pterygota</taxon>
        <taxon>Neoptera</taxon>
        <taxon>Endopterygota</taxon>
        <taxon>Hymenoptera</taxon>
        <taxon>Apocrita</taxon>
        <taxon>Aculeata</taxon>
        <taxon>Formicoidea</taxon>
        <taxon>Formicidae</taxon>
        <taxon>Myrmicinae</taxon>
        <taxon>Temnothorax</taxon>
    </lineage>
</organism>
<proteinExistence type="predicted"/>